<gene>
    <name evidence="8" type="ORF">MNBD_NITROSPIRAE02-1100</name>
</gene>
<organism evidence="8">
    <name type="scientific">hydrothermal vent metagenome</name>
    <dbReference type="NCBI Taxonomy" id="652676"/>
    <lineage>
        <taxon>unclassified sequences</taxon>
        <taxon>metagenomes</taxon>
        <taxon>ecological metagenomes</taxon>
    </lineage>
</organism>
<evidence type="ECO:0000313" key="8">
    <source>
        <dbReference type="EMBL" id="VAX27668.1"/>
    </source>
</evidence>
<sequence length="213" mass="24236">MKKVFAVAAKEVREIWRVRLFLVLAFGVPFVMFIVFGYGISLDVEHMPFAYIDQDHSQLSARLVEKFKGRYFELREELFDPAEADRLLTNGSLRAVLIIPPDFSRKIYRGNTADVQFLIDGGYPYRALTVKGYAEATMAAFNQEIMEKKLIRSGYSGQLPQPIKAETRYFFNESLQSSYALIPGLIAIVLLMNPAVLTALAITREKEFGTIYN</sequence>
<keyword evidence="4 6" id="KW-1133">Transmembrane helix</keyword>
<keyword evidence="3 6" id="KW-0812">Transmembrane</keyword>
<dbReference type="Gene3D" id="3.40.1710.10">
    <property type="entry name" value="abc type-2 transporter like domain"/>
    <property type="match status" value="1"/>
</dbReference>
<proteinExistence type="predicted"/>
<feature type="transmembrane region" description="Helical" evidence="6">
    <location>
        <begin position="20"/>
        <end position="40"/>
    </location>
</feature>
<keyword evidence="5 6" id="KW-0472">Membrane</keyword>
<dbReference type="GO" id="GO:0005886">
    <property type="term" value="C:plasma membrane"/>
    <property type="evidence" value="ECO:0007669"/>
    <property type="project" value="UniProtKB-SubCell"/>
</dbReference>
<dbReference type="InterPro" id="IPR051449">
    <property type="entry name" value="ABC-2_transporter_component"/>
</dbReference>
<reference evidence="8" key="1">
    <citation type="submission" date="2018-06" db="EMBL/GenBank/DDBJ databases">
        <authorList>
            <person name="Zhirakovskaya E."/>
        </authorList>
    </citation>
    <scope>NUCLEOTIDE SEQUENCE</scope>
</reference>
<accession>A0A3B1CUL2</accession>
<evidence type="ECO:0000256" key="6">
    <source>
        <dbReference type="SAM" id="Phobius"/>
    </source>
</evidence>
<evidence type="ECO:0000256" key="4">
    <source>
        <dbReference type="ARBA" id="ARBA00022989"/>
    </source>
</evidence>
<name>A0A3B1CUL2_9ZZZZ</name>
<dbReference type="InterPro" id="IPR013525">
    <property type="entry name" value="ABC2_TM"/>
</dbReference>
<evidence type="ECO:0000259" key="7">
    <source>
        <dbReference type="Pfam" id="PF12698"/>
    </source>
</evidence>
<dbReference type="PANTHER" id="PTHR30294">
    <property type="entry name" value="MEMBRANE COMPONENT OF ABC TRANSPORTER YHHJ-RELATED"/>
    <property type="match status" value="1"/>
</dbReference>
<feature type="non-terminal residue" evidence="8">
    <location>
        <position position="213"/>
    </location>
</feature>
<dbReference type="EMBL" id="UOGH01000055">
    <property type="protein sequence ID" value="VAX27668.1"/>
    <property type="molecule type" value="Genomic_DNA"/>
</dbReference>
<dbReference type="Pfam" id="PF12698">
    <property type="entry name" value="ABC2_membrane_3"/>
    <property type="match status" value="1"/>
</dbReference>
<keyword evidence="2" id="KW-1003">Cell membrane</keyword>
<dbReference type="AlphaFoldDB" id="A0A3B1CUL2"/>
<evidence type="ECO:0000256" key="1">
    <source>
        <dbReference type="ARBA" id="ARBA00004651"/>
    </source>
</evidence>
<comment type="subcellular location">
    <subcellularLocation>
        <location evidence="1">Cell membrane</location>
        <topology evidence="1">Multi-pass membrane protein</topology>
    </subcellularLocation>
</comment>
<evidence type="ECO:0000256" key="2">
    <source>
        <dbReference type="ARBA" id="ARBA00022475"/>
    </source>
</evidence>
<feature type="transmembrane region" description="Helical" evidence="6">
    <location>
        <begin position="179"/>
        <end position="202"/>
    </location>
</feature>
<evidence type="ECO:0000256" key="5">
    <source>
        <dbReference type="ARBA" id="ARBA00023136"/>
    </source>
</evidence>
<feature type="domain" description="ABC-2 type transporter transmembrane" evidence="7">
    <location>
        <begin position="21"/>
        <end position="207"/>
    </location>
</feature>
<evidence type="ECO:0000256" key="3">
    <source>
        <dbReference type="ARBA" id="ARBA00022692"/>
    </source>
</evidence>
<dbReference type="PANTHER" id="PTHR30294:SF29">
    <property type="entry name" value="MULTIDRUG ABC TRANSPORTER PERMEASE YBHS-RELATED"/>
    <property type="match status" value="1"/>
</dbReference>
<protein>
    <submittedName>
        <fullName evidence="8">ABC-type multidrug transport system, permease component</fullName>
    </submittedName>
</protein>
<dbReference type="GO" id="GO:0140359">
    <property type="term" value="F:ABC-type transporter activity"/>
    <property type="evidence" value="ECO:0007669"/>
    <property type="project" value="InterPro"/>
</dbReference>